<accession>F3FZJ4</accession>
<feature type="non-terminal residue" evidence="1">
    <location>
        <position position="41"/>
    </location>
</feature>
<evidence type="ECO:0000313" key="2">
    <source>
        <dbReference type="Proteomes" id="UP000004471"/>
    </source>
</evidence>
<name>F3FZJ4_PSESX</name>
<dbReference type="SUPFAM" id="SSF52777">
    <property type="entry name" value="CoA-dependent acyltransferases"/>
    <property type="match status" value="1"/>
</dbReference>
<protein>
    <submittedName>
        <fullName evidence="1">Amino acid adenylation</fullName>
    </submittedName>
</protein>
<dbReference type="EMBL" id="AEAH01003855">
    <property type="protein sequence ID" value="EGH35636.1"/>
    <property type="molecule type" value="Genomic_DNA"/>
</dbReference>
<dbReference type="Proteomes" id="UP000004471">
    <property type="component" value="Unassembled WGS sequence"/>
</dbReference>
<proteinExistence type="predicted"/>
<dbReference type="Gene3D" id="3.30.559.10">
    <property type="entry name" value="Chloramphenicol acetyltransferase-like domain"/>
    <property type="match status" value="1"/>
</dbReference>
<dbReference type="InterPro" id="IPR023213">
    <property type="entry name" value="CAT-like_dom_sf"/>
</dbReference>
<evidence type="ECO:0000313" key="1">
    <source>
        <dbReference type="EMBL" id="EGH35636.1"/>
    </source>
</evidence>
<sequence>MCHHLVLDHTALEVMRDEIQALMRGEGRELPASVPYRNYVA</sequence>
<reference evidence="1 2" key="1">
    <citation type="journal article" date="2011" name="PLoS Pathog.">
        <title>Dynamic evolution of pathogenicity revealed by sequencing and comparative genomics of 19 Pseudomonas syringae isolates.</title>
        <authorList>
            <person name="Baltrus D.A."/>
            <person name="Nishimura M.T."/>
            <person name="Romanchuk A."/>
            <person name="Chang J.H."/>
            <person name="Mukhtar M.S."/>
            <person name="Cherkis K."/>
            <person name="Roach J."/>
            <person name="Grant S.R."/>
            <person name="Jones C.D."/>
            <person name="Dangl J.L."/>
        </authorList>
    </citation>
    <scope>NUCLEOTIDE SEQUENCE [LARGE SCALE GENOMIC DNA]</scope>
    <source>
        <strain evidence="2">M301072PT</strain>
    </source>
</reference>
<dbReference type="AlphaFoldDB" id="F3FZJ4"/>
<gene>
    <name evidence="1" type="ORF">PSYJA_44066</name>
</gene>
<dbReference type="HOGENOM" id="CLU_196365_1_0_6"/>
<organism evidence="1 2">
    <name type="scientific">Pseudomonas syringae pv. japonica str. M301072</name>
    <dbReference type="NCBI Taxonomy" id="629262"/>
    <lineage>
        <taxon>Bacteria</taxon>
        <taxon>Pseudomonadati</taxon>
        <taxon>Pseudomonadota</taxon>
        <taxon>Gammaproteobacteria</taxon>
        <taxon>Pseudomonadales</taxon>
        <taxon>Pseudomonadaceae</taxon>
        <taxon>Pseudomonas</taxon>
        <taxon>Pseudomonas syringae</taxon>
    </lineage>
</organism>
<comment type="caution">
    <text evidence="1">The sequence shown here is derived from an EMBL/GenBank/DDBJ whole genome shotgun (WGS) entry which is preliminary data.</text>
</comment>